<proteinExistence type="predicted"/>
<feature type="non-terminal residue" evidence="2">
    <location>
        <position position="1"/>
    </location>
</feature>
<dbReference type="EMBL" id="JAGKQM010000009">
    <property type="protein sequence ID" value="KAH0910980.1"/>
    <property type="molecule type" value="Genomic_DNA"/>
</dbReference>
<sequence>DTKSEADKSVDDTDIAADVETSSFNVAGKGKKNIHDEGAETRKKKLLFHLSVNSLGDILRMQMPNMESMFKERMGDMESEVSQLREAIRLSAEGSVPKSKTDEAPPKSKTVQAPAKKKVLPKRKCRT</sequence>
<accession>A0ABQ8C1N7</accession>
<evidence type="ECO:0000256" key="1">
    <source>
        <dbReference type="SAM" id="MobiDB-lite"/>
    </source>
</evidence>
<evidence type="ECO:0000313" key="3">
    <source>
        <dbReference type="Proteomes" id="UP000824890"/>
    </source>
</evidence>
<comment type="caution">
    <text evidence="2">The sequence shown here is derived from an EMBL/GenBank/DDBJ whole genome shotgun (WGS) entry which is preliminary data.</text>
</comment>
<reference evidence="2 3" key="1">
    <citation type="submission" date="2021-05" db="EMBL/GenBank/DDBJ databases">
        <title>Genome Assembly of Synthetic Allotetraploid Brassica napus Reveals Homoeologous Exchanges between Subgenomes.</title>
        <authorList>
            <person name="Davis J.T."/>
        </authorList>
    </citation>
    <scope>NUCLEOTIDE SEQUENCE [LARGE SCALE GENOMIC DNA]</scope>
    <source>
        <strain evidence="3">cv. Da-Ae</strain>
        <tissue evidence="2">Seedling</tissue>
    </source>
</reference>
<name>A0ABQ8C1N7_BRANA</name>
<gene>
    <name evidence="2" type="ORF">HID58_034301</name>
</gene>
<dbReference type="Proteomes" id="UP000824890">
    <property type="component" value="Unassembled WGS sequence"/>
</dbReference>
<protein>
    <submittedName>
        <fullName evidence="2">Uncharacterized protein</fullName>
    </submittedName>
</protein>
<feature type="region of interest" description="Disordered" evidence="1">
    <location>
        <begin position="91"/>
        <end position="127"/>
    </location>
</feature>
<feature type="compositionally biased region" description="Basic residues" evidence="1">
    <location>
        <begin position="115"/>
        <end position="127"/>
    </location>
</feature>
<keyword evidence="3" id="KW-1185">Reference proteome</keyword>
<organism evidence="2 3">
    <name type="scientific">Brassica napus</name>
    <name type="common">Rape</name>
    <dbReference type="NCBI Taxonomy" id="3708"/>
    <lineage>
        <taxon>Eukaryota</taxon>
        <taxon>Viridiplantae</taxon>
        <taxon>Streptophyta</taxon>
        <taxon>Embryophyta</taxon>
        <taxon>Tracheophyta</taxon>
        <taxon>Spermatophyta</taxon>
        <taxon>Magnoliopsida</taxon>
        <taxon>eudicotyledons</taxon>
        <taxon>Gunneridae</taxon>
        <taxon>Pentapetalae</taxon>
        <taxon>rosids</taxon>
        <taxon>malvids</taxon>
        <taxon>Brassicales</taxon>
        <taxon>Brassicaceae</taxon>
        <taxon>Brassiceae</taxon>
        <taxon>Brassica</taxon>
    </lineage>
</organism>
<evidence type="ECO:0000313" key="2">
    <source>
        <dbReference type="EMBL" id="KAH0910980.1"/>
    </source>
</evidence>